<dbReference type="SUPFAM" id="SSF53098">
    <property type="entry name" value="Ribonuclease H-like"/>
    <property type="match status" value="1"/>
</dbReference>
<accession>A0A1A7WLH5</accession>
<organism evidence="1">
    <name type="scientific">Iconisemion striatum</name>
    <dbReference type="NCBI Taxonomy" id="60296"/>
    <lineage>
        <taxon>Eukaryota</taxon>
        <taxon>Metazoa</taxon>
        <taxon>Chordata</taxon>
        <taxon>Craniata</taxon>
        <taxon>Vertebrata</taxon>
        <taxon>Euteleostomi</taxon>
        <taxon>Actinopterygii</taxon>
        <taxon>Neopterygii</taxon>
        <taxon>Teleostei</taxon>
        <taxon>Neoteleostei</taxon>
        <taxon>Acanthomorphata</taxon>
        <taxon>Ovalentaria</taxon>
        <taxon>Atherinomorphae</taxon>
        <taxon>Cyprinodontiformes</taxon>
        <taxon>Nothobranchiidae</taxon>
        <taxon>Iconisemion</taxon>
    </lineage>
</organism>
<reference evidence="1" key="1">
    <citation type="submission" date="2016-05" db="EMBL/GenBank/DDBJ databases">
        <authorList>
            <person name="Lavstsen T."/>
            <person name="Jespersen J.S."/>
        </authorList>
    </citation>
    <scope>NUCLEOTIDE SEQUENCE</scope>
    <source>
        <tissue evidence="1">Brain</tissue>
    </source>
</reference>
<proteinExistence type="predicted"/>
<dbReference type="AlphaFoldDB" id="A0A1A7WLH5"/>
<evidence type="ECO:0008006" key="2">
    <source>
        <dbReference type="Google" id="ProtNLM"/>
    </source>
</evidence>
<dbReference type="InterPro" id="IPR012337">
    <property type="entry name" value="RNaseH-like_sf"/>
</dbReference>
<dbReference type="EMBL" id="HADX01004622">
    <property type="protein sequence ID" value="SBP26854.1"/>
    <property type="molecule type" value="Transcribed_RNA"/>
</dbReference>
<gene>
    <name evidence="1" type="primary">Nfu_g_1_000986</name>
</gene>
<sequence length="122" mass="13655">MTFIGLGFIKSHLKVQPVVHPGDTSFSSEEEDFFCTIRQGNVQENSKQLESYLACPSDSMDVLKSFPAVSNLSLKLNTPLPASAACERLFSTAGLIFRPKRARVDAKNFENQLLMKLNKRFI</sequence>
<name>A0A1A7WLH5_9TELE</name>
<protein>
    <recommendedName>
        <fullName evidence="2">HAT C-terminal dimerisation domain-containing protein</fullName>
    </recommendedName>
</protein>
<dbReference type="EMBL" id="HADW01004974">
    <property type="protein sequence ID" value="SBP06374.1"/>
    <property type="molecule type" value="Transcribed_RNA"/>
</dbReference>
<evidence type="ECO:0000313" key="1">
    <source>
        <dbReference type="EMBL" id="SBP06374.1"/>
    </source>
</evidence>
<reference evidence="1" key="2">
    <citation type="submission" date="2016-06" db="EMBL/GenBank/DDBJ databases">
        <title>The genome of a short-lived fish provides insights into sex chromosome evolution and the genetic control of aging.</title>
        <authorList>
            <person name="Reichwald K."/>
            <person name="Felder M."/>
            <person name="Petzold A."/>
            <person name="Koch P."/>
            <person name="Groth M."/>
            <person name="Platzer M."/>
        </authorList>
    </citation>
    <scope>NUCLEOTIDE SEQUENCE</scope>
    <source>
        <tissue evidence="1">Brain</tissue>
    </source>
</reference>